<dbReference type="CDD" id="cd00082">
    <property type="entry name" value="HisKA"/>
    <property type="match status" value="1"/>
</dbReference>
<dbReference type="Proteomes" id="UP000704529">
    <property type="component" value="Unassembled WGS sequence"/>
</dbReference>
<feature type="compositionally biased region" description="Basic and acidic residues" evidence="3">
    <location>
        <begin position="1"/>
        <end position="14"/>
    </location>
</feature>
<gene>
    <name evidence="5" type="ORF">JYA60_04130</name>
</gene>
<evidence type="ECO:0000313" key="6">
    <source>
        <dbReference type="Proteomes" id="UP000704529"/>
    </source>
</evidence>
<dbReference type="SMART" id="SM00388">
    <property type="entry name" value="HisKA"/>
    <property type="match status" value="1"/>
</dbReference>
<reference evidence="5" key="1">
    <citation type="submission" date="2021-01" db="EMBL/GenBank/DDBJ databases">
        <title>Genome Sequencing of Type Strains.</title>
        <authorList>
            <person name="Lemaire J.F."/>
            <person name="Inderbitzin P."/>
            <person name="Collins S.B."/>
            <person name="Wespe N."/>
            <person name="Knight-Connoni V."/>
        </authorList>
    </citation>
    <scope>NUCLEOTIDE SEQUENCE</scope>
    <source>
        <strain evidence="5">DSM 14562</strain>
    </source>
</reference>
<dbReference type="SUPFAM" id="SSF47384">
    <property type="entry name" value="Homodimeric domain of signal transducing histidine kinase"/>
    <property type="match status" value="1"/>
</dbReference>
<dbReference type="AlphaFoldDB" id="A0AA40ZZI1"/>
<feature type="region of interest" description="Disordered" evidence="3">
    <location>
        <begin position="1"/>
        <end position="20"/>
    </location>
</feature>
<evidence type="ECO:0000259" key="4">
    <source>
        <dbReference type="SMART" id="SM00388"/>
    </source>
</evidence>
<dbReference type="EMBL" id="JAFHKU010000115">
    <property type="protein sequence ID" value="MBN3557416.1"/>
    <property type="molecule type" value="Genomic_DNA"/>
</dbReference>
<feature type="domain" description="Signal transduction histidine kinase dimerisation/phosphoacceptor" evidence="4">
    <location>
        <begin position="397"/>
        <end position="465"/>
    </location>
</feature>
<name>A0AA40ZZI1_9SPHN</name>
<protein>
    <recommendedName>
        <fullName evidence="2">histidine kinase</fullName>
        <ecNumber evidence="2">2.7.13.3</ecNumber>
    </recommendedName>
</protein>
<dbReference type="Gene3D" id="1.10.287.130">
    <property type="match status" value="1"/>
</dbReference>
<organism evidence="5 6">
    <name type="scientific">Sphingomonas yabuuchiae</name>
    <dbReference type="NCBI Taxonomy" id="172044"/>
    <lineage>
        <taxon>Bacteria</taxon>
        <taxon>Pseudomonadati</taxon>
        <taxon>Pseudomonadota</taxon>
        <taxon>Alphaproteobacteria</taxon>
        <taxon>Sphingomonadales</taxon>
        <taxon>Sphingomonadaceae</taxon>
        <taxon>Sphingomonas</taxon>
    </lineage>
</organism>
<evidence type="ECO:0000256" key="1">
    <source>
        <dbReference type="ARBA" id="ARBA00000085"/>
    </source>
</evidence>
<proteinExistence type="predicted"/>
<comment type="catalytic activity">
    <reaction evidence="1">
        <text>ATP + protein L-histidine = ADP + protein N-phospho-L-histidine.</text>
        <dbReference type="EC" id="2.7.13.3"/>
    </reaction>
</comment>
<evidence type="ECO:0000256" key="2">
    <source>
        <dbReference type="ARBA" id="ARBA00012438"/>
    </source>
</evidence>
<dbReference type="InterPro" id="IPR003661">
    <property type="entry name" value="HisK_dim/P_dom"/>
</dbReference>
<dbReference type="InterPro" id="IPR036097">
    <property type="entry name" value="HisK_dim/P_sf"/>
</dbReference>
<dbReference type="GO" id="GO:0000155">
    <property type="term" value="F:phosphorelay sensor kinase activity"/>
    <property type="evidence" value="ECO:0007669"/>
    <property type="project" value="InterPro"/>
</dbReference>
<accession>A0AA40ZZI1</accession>
<sequence>MRTLQKRQEGRPATREGSSVRFDDSLATILSADTATPFGAQTAWRQLIDLMSRGRVPADPPMLERLAELRGKVAEGVRIASARMLSTSRPPIALVSFFAQDTLPVAATVLRSVQLADEDWLAILPALNPRTRSVLRHRRDLSDTVIRGLESFGPVDFVLPHIASAAEPAPQAAAVPLEAVPEPLVEPVRAAPVREEPVTVPKPVKEPEAAPVSILLEPLPTQAATPFVALGQVARSLPFMAEAMRHAPPPAAPPRYEIADLVARIDAFNQRREEVTGATQNDAGPAHFDFETDANGLILGVEGVTRGPLVGVSIAETAMQGLAQFDGVAMGAFRRRSGFRDARLEIGGSSAAAGSWRVSAMPFFDPASGRYAGYRGSGRRPRRDEMANVVEAAPETSSSDSLRQLVHELRTPANAVAGFAELIESELLGPVAPVYRDRASAIRAMAADLLASVEDLDTAARIEGHVLELRPTIVPLAPLIQRVLGELGPLAELRRAEIRFDPSSANLSALADDRACERLLTRLFSVLLSNCVVGERLSASLSIDQGMAALRIDRPLALTVEADAALLSEAGDEEQRDGAPLLGTGFSLRLIDKLGAEMGGGLTIGLHRVVLALPIGEDRRAGQASSA</sequence>
<evidence type="ECO:0000313" key="5">
    <source>
        <dbReference type="EMBL" id="MBN3557416.1"/>
    </source>
</evidence>
<evidence type="ECO:0000256" key="3">
    <source>
        <dbReference type="SAM" id="MobiDB-lite"/>
    </source>
</evidence>
<dbReference type="EC" id="2.7.13.3" evidence="2"/>
<comment type="caution">
    <text evidence="5">The sequence shown here is derived from an EMBL/GenBank/DDBJ whole genome shotgun (WGS) entry which is preliminary data.</text>
</comment>